<evidence type="ECO:0000313" key="3">
    <source>
        <dbReference type="Proteomes" id="UP001221757"/>
    </source>
</evidence>
<evidence type="ECO:0000259" key="1">
    <source>
        <dbReference type="Pfam" id="PF14214"/>
    </source>
</evidence>
<proteinExistence type="predicted"/>
<dbReference type="Pfam" id="PF14214">
    <property type="entry name" value="Helitron_like_N"/>
    <property type="match status" value="1"/>
</dbReference>
<dbReference type="EMBL" id="JARKIE010000156">
    <property type="protein sequence ID" value="KAJ7674300.1"/>
    <property type="molecule type" value="Genomic_DNA"/>
</dbReference>
<evidence type="ECO:0000313" key="2">
    <source>
        <dbReference type="EMBL" id="KAJ7674300.1"/>
    </source>
</evidence>
<reference evidence="2" key="1">
    <citation type="submission" date="2023-03" db="EMBL/GenBank/DDBJ databases">
        <title>Massive genome expansion in bonnet fungi (Mycena s.s.) driven by repeated elements and novel gene families across ecological guilds.</title>
        <authorList>
            <consortium name="Lawrence Berkeley National Laboratory"/>
            <person name="Harder C.B."/>
            <person name="Miyauchi S."/>
            <person name="Viragh M."/>
            <person name="Kuo A."/>
            <person name="Thoen E."/>
            <person name="Andreopoulos B."/>
            <person name="Lu D."/>
            <person name="Skrede I."/>
            <person name="Drula E."/>
            <person name="Henrissat B."/>
            <person name="Morin E."/>
            <person name="Kohler A."/>
            <person name="Barry K."/>
            <person name="LaButti K."/>
            <person name="Morin E."/>
            <person name="Salamov A."/>
            <person name="Lipzen A."/>
            <person name="Mereny Z."/>
            <person name="Hegedus B."/>
            <person name="Baldrian P."/>
            <person name="Stursova M."/>
            <person name="Weitz H."/>
            <person name="Taylor A."/>
            <person name="Grigoriev I.V."/>
            <person name="Nagy L.G."/>
            <person name="Martin F."/>
            <person name="Kauserud H."/>
        </authorList>
    </citation>
    <scope>NUCLEOTIDE SEQUENCE</scope>
    <source>
        <strain evidence="2">CBHHK067</strain>
    </source>
</reference>
<gene>
    <name evidence="2" type="ORF">B0H17DRAFT_946630</name>
</gene>
<name>A0AAD7D208_MYCRO</name>
<comment type="caution">
    <text evidence="2">The sequence shown here is derived from an EMBL/GenBank/DDBJ whole genome shotgun (WGS) entry which is preliminary data.</text>
</comment>
<dbReference type="Proteomes" id="UP001221757">
    <property type="component" value="Unassembled WGS sequence"/>
</dbReference>
<dbReference type="AlphaFoldDB" id="A0AAD7D208"/>
<feature type="domain" description="Helitron helicase-like" evidence="1">
    <location>
        <begin position="27"/>
        <end position="187"/>
    </location>
</feature>
<accession>A0AAD7D208</accession>
<keyword evidence="3" id="KW-1185">Reference proteome</keyword>
<organism evidence="2 3">
    <name type="scientific">Mycena rosella</name>
    <name type="common">Pink bonnet</name>
    <name type="synonym">Agaricus rosellus</name>
    <dbReference type="NCBI Taxonomy" id="1033263"/>
    <lineage>
        <taxon>Eukaryota</taxon>
        <taxon>Fungi</taxon>
        <taxon>Dikarya</taxon>
        <taxon>Basidiomycota</taxon>
        <taxon>Agaricomycotina</taxon>
        <taxon>Agaricomycetes</taxon>
        <taxon>Agaricomycetidae</taxon>
        <taxon>Agaricales</taxon>
        <taxon>Marasmiineae</taxon>
        <taxon>Mycenaceae</taxon>
        <taxon>Mycena</taxon>
    </lineage>
</organism>
<dbReference type="InterPro" id="IPR025476">
    <property type="entry name" value="Helitron_helicase-like"/>
</dbReference>
<feature type="non-terminal residue" evidence="2">
    <location>
        <position position="187"/>
    </location>
</feature>
<sequence length="187" mass="20517">MQRRELLLHTSLKVKKVNFASVASQFASVSPEVVQRVSERVTSGNSVAPKNEEERKVLNLLKQVNAVAASIPSSSAARVAMRNEIRGLMIEKGLPSFYITINPADIYNPVVKFLAGSEIDVDDLLPSDVPNYWDQSVLVAKNPVLAARFFNVYMKAFISALLGYDPGRKNLEGGILGVVKAYYGCVE</sequence>
<protein>
    <recommendedName>
        <fullName evidence="1">Helitron helicase-like domain-containing protein</fullName>
    </recommendedName>
</protein>